<dbReference type="GO" id="GO:0008623">
    <property type="term" value="C:CHRAC"/>
    <property type="evidence" value="ECO:0007669"/>
    <property type="project" value="TreeGrafter"/>
</dbReference>
<dbReference type="GO" id="GO:0006338">
    <property type="term" value="P:chromatin remodeling"/>
    <property type="evidence" value="ECO:0007669"/>
    <property type="project" value="InterPro"/>
</dbReference>
<keyword evidence="8" id="KW-1185">Reference proteome</keyword>
<evidence type="ECO:0000256" key="3">
    <source>
        <dbReference type="ARBA" id="ARBA00022833"/>
    </source>
</evidence>
<proteinExistence type="predicted"/>
<protein>
    <submittedName>
        <fullName evidence="7">Uncharacterized protein</fullName>
    </submittedName>
</protein>
<evidence type="ECO:0000259" key="6">
    <source>
        <dbReference type="PROSITE" id="PS51050"/>
    </source>
</evidence>
<dbReference type="FunFam" id="3.30.40.100:FF:000005">
    <property type="entry name" value="uncharacterized protein LOC106759733 isoform X4"/>
    <property type="match status" value="1"/>
</dbReference>
<feature type="domain" description="CW-type" evidence="6">
    <location>
        <begin position="426"/>
        <end position="485"/>
    </location>
</feature>
<dbReference type="GO" id="GO:0006355">
    <property type="term" value="P:regulation of DNA-templated transcription"/>
    <property type="evidence" value="ECO:0007669"/>
    <property type="project" value="TreeGrafter"/>
</dbReference>
<evidence type="ECO:0000313" key="8">
    <source>
        <dbReference type="Proteomes" id="UP001345219"/>
    </source>
</evidence>
<dbReference type="GO" id="GO:0031445">
    <property type="term" value="P:regulation of heterochromatin formation"/>
    <property type="evidence" value="ECO:0007669"/>
    <property type="project" value="TreeGrafter"/>
</dbReference>
<dbReference type="Pfam" id="PF00628">
    <property type="entry name" value="PHD"/>
    <property type="match status" value="1"/>
</dbReference>
<name>A0AAN7K2A6_9MYRT</name>
<evidence type="ECO:0000256" key="4">
    <source>
        <dbReference type="PROSITE-ProRule" id="PRU00146"/>
    </source>
</evidence>
<dbReference type="InterPro" id="IPR001965">
    <property type="entry name" value="Znf_PHD"/>
</dbReference>
<dbReference type="GO" id="GO:0003677">
    <property type="term" value="F:DNA binding"/>
    <property type="evidence" value="ECO:0007669"/>
    <property type="project" value="TreeGrafter"/>
</dbReference>
<dbReference type="PROSITE" id="PS51050">
    <property type="entry name" value="ZF_CW"/>
    <property type="match status" value="1"/>
</dbReference>
<dbReference type="Gene3D" id="3.30.40.100">
    <property type="match status" value="1"/>
</dbReference>
<dbReference type="InterPro" id="IPR011011">
    <property type="entry name" value="Znf_FYVE_PHD"/>
</dbReference>
<reference evidence="7 8" key="1">
    <citation type="journal article" date="2023" name="Hortic Res">
        <title>Pangenome of water caltrop reveals structural variations and asymmetric subgenome divergence after allopolyploidization.</title>
        <authorList>
            <person name="Zhang X."/>
            <person name="Chen Y."/>
            <person name="Wang L."/>
            <person name="Yuan Y."/>
            <person name="Fang M."/>
            <person name="Shi L."/>
            <person name="Lu R."/>
            <person name="Comes H.P."/>
            <person name="Ma Y."/>
            <person name="Chen Y."/>
            <person name="Huang G."/>
            <person name="Zhou Y."/>
            <person name="Zheng Z."/>
            <person name="Qiu Y."/>
        </authorList>
    </citation>
    <scope>NUCLEOTIDE SEQUENCE [LARGE SCALE GENOMIC DNA]</scope>
    <source>
        <tissue evidence="7">Roots</tissue>
    </source>
</reference>
<dbReference type="InterPro" id="IPR019787">
    <property type="entry name" value="Znf_PHD-finger"/>
</dbReference>
<organism evidence="7 8">
    <name type="scientific">Trapa incisa</name>
    <dbReference type="NCBI Taxonomy" id="236973"/>
    <lineage>
        <taxon>Eukaryota</taxon>
        <taxon>Viridiplantae</taxon>
        <taxon>Streptophyta</taxon>
        <taxon>Embryophyta</taxon>
        <taxon>Tracheophyta</taxon>
        <taxon>Spermatophyta</taxon>
        <taxon>Magnoliopsida</taxon>
        <taxon>eudicotyledons</taxon>
        <taxon>Gunneridae</taxon>
        <taxon>Pentapetalae</taxon>
        <taxon>rosids</taxon>
        <taxon>malvids</taxon>
        <taxon>Myrtales</taxon>
        <taxon>Lythraceae</taxon>
        <taxon>Trapa</taxon>
    </lineage>
</organism>
<dbReference type="CDD" id="cd15489">
    <property type="entry name" value="PHD_SF"/>
    <property type="match status" value="1"/>
</dbReference>
<dbReference type="GO" id="GO:0000228">
    <property type="term" value="C:nuclear chromosome"/>
    <property type="evidence" value="ECO:0007669"/>
    <property type="project" value="TreeGrafter"/>
</dbReference>
<keyword evidence="2 4" id="KW-0863">Zinc-finger</keyword>
<evidence type="ECO:0000313" key="7">
    <source>
        <dbReference type="EMBL" id="KAK4760168.1"/>
    </source>
</evidence>
<comment type="caution">
    <text evidence="7">The sequence shown here is derived from an EMBL/GenBank/DDBJ whole genome shotgun (WGS) entry which is preliminary data.</text>
</comment>
<dbReference type="InterPro" id="IPR047171">
    <property type="entry name" value="BAZ1A"/>
</dbReference>
<dbReference type="Gene3D" id="3.30.40.10">
    <property type="entry name" value="Zinc/RING finger domain, C3HC4 (zinc finger)"/>
    <property type="match status" value="1"/>
</dbReference>
<dbReference type="AlphaFoldDB" id="A0AAN7K2A6"/>
<dbReference type="EMBL" id="JAXIOK010000011">
    <property type="protein sequence ID" value="KAK4760168.1"/>
    <property type="molecule type" value="Genomic_DNA"/>
</dbReference>
<accession>A0AAN7K2A6</accession>
<dbReference type="PROSITE" id="PS50016">
    <property type="entry name" value="ZF_PHD_2"/>
    <property type="match status" value="1"/>
</dbReference>
<dbReference type="InterPro" id="IPR013083">
    <property type="entry name" value="Znf_RING/FYVE/PHD"/>
</dbReference>
<keyword evidence="1" id="KW-0479">Metal-binding</keyword>
<dbReference type="Proteomes" id="UP001345219">
    <property type="component" value="Chromosome 17"/>
</dbReference>
<evidence type="ECO:0000256" key="1">
    <source>
        <dbReference type="ARBA" id="ARBA00022723"/>
    </source>
</evidence>
<dbReference type="PANTHER" id="PTHR46510:SF1">
    <property type="entry name" value="BROMODOMAIN ADJACENT TO ZINC FINGER DOMAIN PROTEIN 1A"/>
    <property type="match status" value="1"/>
</dbReference>
<evidence type="ECO:0000259" key="5">
    <source>
        <dbReference type="PROSITE" id="PS50016"/>
    </source>
</evidence>
<gene>
    <name evidence="7" type="ORF">SAY87_023299</name>
</gene>
<dbReference type="InterPro" id="IPR011124">
    <property type="entry name" value="Znf_CW"/>
</dbReference>
<sequence>MAGDCLVRLMVPLLEIGSIAGGNGELIKKMCEETRGRTHIPDATLATPDYIMDPNCAEDPPGDCNGDVSFMVGKINPSALCSSSCQKNGKESSLGIISESCVPLRVYKRRNRPGGCKNIVFDQTWKALKKTSDYDSTICFNAPTIAENGPSWVPVMPSVELDAQPTCANPREHMPDEKPIEVPMINDVDSAHDSFSLNSNSEHVSFPLKTRIEESGECSSSSSIAIEALNDTPLSEKDICISILRSEGLLQKRKSLLSTSDGDGNNISMVNSYRDGSCKCKACCRYENARKMIICDSCNEAFHLSCCNLRGRNFKEIDEWLCTSCLTRKHVLERQTCSIMRSLMHGSEAGIPIFTPAEENSGLISLIMRDSVPYKSNVRVGKGNQADVPEWTGPVKGDDMLGESEELDTTSHISPHVCNSSRPPKFSSIGNWLQCKQVIDNKQTICGKWRRAPLSEVQTDSWECFCCVFWDLSHADCAAPQELGTDEILKQLKYVELLRPQVDLQRKKLNKPHWKGSSKSRCVGKDAEKMKSLYKCKRNVL</sequence>
<keyword evidence="3" id="KW-0862">Zinc</keyword>
<dbReference type="GO" id="GO:0008270">
    <property type="term" value="F:zinc ion binding"/>
    <property type="evidence" value="ECO:0007669"/>
    <property type="project" value="UniProtKB-KW"/>
</dbReference>
<dbReference type="PANTHER" id="PTHR46510">
    <property type="entry name" value="BROMODOMAIN ADJACENT TO ZINC FINGER DOMAIN PROTEIN 1A"/>
    <property type="match status" value="1"/>
</dbReference>
<feature type="domain" description="PHD-type" evidence="5">
    <location>
        <begin position="277"/>
        <end position="328"/>
    </location>
</feature>
<dbReference type="SUPFAM" id="SSF57903">
    <property type="entry name" value="FYVE/PHD zinc finger"/>
    <property type="match status" value="1"/>
</dbReference>
<dbReference type="SMART" id="SM00249">
    <property type="entry name" value="PHD"/>
    <property type="match status" value="1"/>
</dbReference>
<dbReference type="GO" id="GO:0045740">
    <property type="term" value="P:positive regulation of DNA replication"/>
    <property type="evidence" value="ECO:0007669"/>
    <property type="project" value="TreeGrafter"/>
</dbReference>
<evidence type="ECO:0000256" key="2">
    <source>
        <dbReference type="ARBA" id="ARBA00022771"/>
    </source>
</evidence>